<dbReference type="AlphaFoldDB" id="A0A521DU68"/>
<reference evidence="5 6" key="1">
    <citation type="submission" date="2017-05" db="EMBL/GenBank/DDBJ databases">
        <authorList>
            <person name="Varghese N."/>
            <person name="Submissions S."/>
        </authorList>
    </citation>
    <scope>NUCLEOTIDE SEQUENCE [LARGE SCALE GENOMIC DNA]</scope>
    <source>
        <strain evidence="5 6">DSM 27040</strain>
    </source>
</reference>
<dbReference type="InterPro" id="IPR018197">
    <property type="entry name" value="Glycerate_kinase_RE-like"/>
</dbReference>
<keyword evidence="3 4" id="KW-0418">Kinase</keyword>
<organism evidence="5 6">
    <name type="scientific">Saccharicrinis carchari</name>
    <dbReference type="NCBI Taxonomy" id="1168039"/>
    <lineage>
        <taxon>Bacteria</taxon>
        <taxon>Pseudomonadati</taxon>
        <taxon>Bacteroidota</taxon>
        <taxon>Bacteroidia</taxon>
        <taxon>Marinilabiliales</taxon>
        <taxon>Marinilabiliaceae</taxon>
        <taxon>Saccharicrinis</taxon>
    </lineage>
</organism>
<dbReference type="Pfam" id="PF02595">
    <property type="entry name" value="Gly_kinase"/>
    <property type="match status" value="1"/>
</dbReference>
<gene>
    <name evidence="5" type="ORF">SAMN06265379_106182</name>
</gene>
<dbReference type="GO" id="GO:0008887">
    <property type="term" value="F:glycerate kinase activity"/>
    <property type="evidence" value="ECO:0007669"/>
    <property type="project" value="UniProtKB-UniRule"/>
</dbReference>
<accession>A0A521DU68</accession>
<dbReference type="PIRSF" id="PIRSF006078">
    <property type="entry name" value="GlxK"/>
    <property type="match status" value="1"/>
</dbReference>
<dbReference type="Gene3D" id="3.90.1510.10">
    <property type="entry name" value="Glycerate kinase, domain 2"/>
    <property type="match status" value="1"/>
</dbReference>
<evidence type="ECO:0000256" key="4">
    <source>
        <dbReference type="PIRNR" id="PIRNR006078"/>
    </source>
</evidence>
<proteinExistence type="inferred from homology"/>
<dbReference type="Proteomes" id="UP000319040">
    <property type="component" value="Unassembled WGS sequence"/>
</dbReference>
<protein>
    <submittedName>
        <fullName evidence="5">Glycerate kinase</fullName>
    </submittedName>
</protein>
<dbReference type="InterPro" id="IPR004381">
    <property type="entry name" value="Glycerate_kinase"/>
</dbReference>
<dbReference type="InterPro" id="IPR036129">
    <property type="entry name" value="Glycerate_kinase_sf"/>
</dbReference>
<dbReference type="PANTHER" id="PTHR21599:SF0">
    <property type="entry name" value="GLYCERATE KINASE"/>
    <property type="match status" value="1"/>
</dbReference>
<evidence type="ECO:0000313" key="6">
    <source>
        <dbReference type="Proteomes" id="UP000319040"/>
    </source>
</evidence>
<dbReference type="GO" id="GO:0031388">
    <property type="term" value="P:organic acid phosphorylation"/>
    <property type="evidence" value="ECO:0007669"/>
    <property type="project" value="UniProtKB-UniRule"/>
</dbReference>
<comment type="similarity">
    <text evidence="1 4">Belongs to the glycerate kinase type-1 family.</text>
</comment>
<dbReference type="Gene3D" id="3.40.50.10350">
    <property type="entry name" value="Glycerate kinase, domain 1"/>
    <property type="match status" value="1"/>
</dbReference>
<dbReference type="NCBIfam" id="TIGR00045">
    <property type="entry name" value="glycerate kinase"/>
    <property type="match status" value="1"/>
</dbReference>
<dbReference type="OrthoDB" id="9774290at2"/>
<dbReference type="RefSeq" id="WP_142533883.1">
    <property type="nucleotide sequence ID" value="NZ_FXTB01000006.1"/>
</dbReference>
<evidence type="ECO:0000256" key="2">
    <source>
        <dbReference type="ARBA" id="ARBA00022679"/>
    </source>
</evidence>
<keyword evidence="2 4" id="KW-0808">Transferase</keyword>
<sequence length="379" mass="40068">MQKILIAPDSFKGCLSSSEVAIAIQQGVLEVFPQCQTVKIPVADGGEGTCDTLVTALGGKKVELTVHDPLMRPIRAVYGILNDGYTAVIELAAAAGLTLLHPSELNPMQTSTYGVGEMIKHALLRGCSKFLIGIGGSATNDAGIGVLRALGYEFLNRRGEGVSEGGQSLAAITAIDDSKAMPQLKDAFFSVACDVNNPFSGFNGAAHVYASQKGANIKMIEQLDEGMEIFRQLLLQQKQIDLNNIPGAGAAGGMGGALVAFLNANLKPGIQVVLEALNFDAHLNGADLVITGEGKLDYQTTMGKAPSGILKMALQRNVPVIAIGGSIEDPEHLNKSGFLSVYTITQGPVTMEEAMDKEGAQKNIRSIIIQLMRSFKYFS</sequence>
<dbReference type="EMBL" id="FXTB01000006">
    <property type="protein sequence ID" value="SMO75247.1"/>
    <property type="molecule type" value="Genomic_DNA"/>
</dbReference>
<dbReference type="SUPFAM" id="SSF110738">
    <property type="entry name" value="Glycerate kinase I"/>
    <property type="match status" value="1"/>
</dbReference>
<evidence type="ECO:0000313" key="5">
    <source>
        <dbReference type="EMBL" id="SMO75247.1"/>
    </source>
</evidence>
<dbReference type="InterPro" id="IPR018193">
    <property type="entry name" value="Glyc_kinase_flavodox-like_fold"/>
</dbReference>
<dbReference type="PANTHER" id="PTHR21599">
    <property type="entry name" value="GLYCERATE KINASE"/>
    <property type="match status" value="1"/>
</dbReference>
<name>A0A521DU68_SACCC</name>
<keyword evidence="6" id="KW-1185">Reference proteome</keyword>
<evidence type="ECO:0000256" key="1">
    <source>
        <dbReference type="ARBA" id="ARBA00006284"/>
    </source>
</evidence>
<evidence type="ECO:0000256" key="3">
    <source>
        <dbReference type="ARBA" id="ARBA00022777"/>
    </source>
</evidence>